<accession>A0A1C7AEX1</accession>
<dbReference type="KEGG" id="sva:SVA_3188"/>
<dbReference type="Pfam" id="PF11154">
    <property type="entry name" value="DUF2934"/>
    <property type="match status" value="1"/>
</dbReference>
<name>A0A1C7AEX1_9GAMM</name>
<dbReference type="AlphaFoldDB" id="A0A1C7AEX1"/>
<reference evidence="2 3" key="1">
    <citation type="submission" date="2015-08" db="EMBL/GenBank/DDBJ databases">
        <title>Complete genome sequence of Sulfurifustis variabilis.</title>
        <authorList>
            <person name="Miura A."/>
            <person name="Kojima H."/>
            <person name="Fukui M."/>
        </authorList>
    </citation>
    <scope>NUCLEOTIDE SEQUENCE [LARGE SCALE GENOMIC DNA]</scope>
    <source>
        <strain evidence="3">skN76</strain>
    </source>
</reference>
<dbReference type="InterPro" id="IPR021327">
    <property type="entry name" value="DUF2934"/>
</dbReference>
<feature type="compositionally biased region" description="Basic and acidic residues" evidence="1">
    <location>
        <begin position="20"/>
        <end position="45"/>
    </location>
</feature>
<gene>
    <name evidence="2" type="ORF">SVA_3188</name>
</gene>
<feature type="compositionally biased region" description="Basic and acidic residues" evidence="1">
    <location>
        <begin position="1"/>
        <end position="12"/>
    </location>
</feature>
<evidence type="ECO:0000313" key="3">
    <source>
        <dbReference type="Proteomes" id="UP000218899"/>
    </source>
</evidence>
<proteinExistence type="predicted"/>
<protein>
    <submittedName>
        <fullName evidence="2">Fatty acid hydroxylase</fullName>
    </submittedName>
</protein>
<feature type="region of interest" description="Disordered" evidence="1">
    <location>
        <begin position="1"/>
        <end position="45"/>
    </location>
</feature>
<evidence type="ECO:0000313" key="2">
    <source>
        <dbReference type="EMBL" id="BAU49736.1"/>
    </source>
</evidence>
<keyword evidence="3" id="KW-1185">Reference proteome</keyword>
<dbReference type="EMBL" id="AP014936">
    <property type="protein sequence ID" value="BAU49736.1"/>
    <property type="molecule type" value="Genomic_DNA"/>
</dbReference>
<organism evidence="2 3">
    <name type="scientific">Sulfurifustis variabilis</name>
    <dbReference type="NCBI Taxonomy" id="1675686"/>
    <lineage>
        <taxon>Bacteria</taxon>
        <taxon>Pseudomonadati</taxon>
        <taxon>Pseudomonadota</taxon>
        <taxon>Gammaproteobacteria</taxon>
        <taxon>Acidiferrobacterales</taxon>
        <taxon>Acidiferrobacteraceae</taxon>
        <taxon>Sulfurifustis</taxon>
    </lineage>
</organism>
<dbReference type="Proteomes" id="UP000218899">
    <property type="component" value="Chromosome"/>
</dbReference>
<evidence type="ECO:0000256" key="1">
    <source>
        <dbReference type="SAM" id="MobiDB-lite"/>
    </source>
</evidence>
<dbReference type="OrthoDB" id="8538784at2"/>
<sequence length="85" mass="9738">MNMKHGNREASRGRSQARRARAETTERPQRALERRASGDGPSAERERLIAEAAYFRAQARGFVPGRELEDWLQAEAEVDRRLSRS</sequence>